<dbReference type="SUPFAM" id="SSF46785">
    <property type="entry name" value="Winged helix' DNA-binding domain"/>
    <property type="match status" value="1"/>
</dbReference>
<evidence type="ECO:0000259" key="1">
    <source>
        <dbReference type="Pfam" id="PF23526"/>
    </source>
</evidence>
<reference evidence="2" key="1">
    <citation type="submission" date="2018-05" db="EMBL/GenBank/DDBJ databases">
        <authorList>
            <person name="Lanie J.A."/>
            <person name="Ng W.-L."/>
            <person name="Kazmierczak K.M."/>
            <person name="Andrzejewski T.M."/>
            <person name="Davidsen T.M."/>
            <person name="Wayne K.J."/>
            <person name="Tettelin H."/>
            <person name="Glass J.I."/>
            <person name="Rusch D."/>
            <person name="Podicherti R."/>
            <person name="Tsui H.-C.T."/>
            <person name="Winkler M.E."/>
        </authorList>
    </citation>
    <scope>NUCLEOTIDE SEQUENCE</scope>
</reference>
<sequence>MKFSLIVLYRNNNLSILTAGKIRRMDQEKKRKLRGILFRHLDGIAICSSIAALHTKGITKYILSKKHFTFKKLLEEFETNAGYLNVALRLMASQGWLIRNILSDGKEIDFKLTDKGREILSMSPHYLIFSKIIPELIHMDQHLFNPDAYSVQDKFQKLIQCWKSLNDKHHTENTTGWEV</sequence>
<dbReference type="EMBL" id="UINC01231360">
    <property type="protein sequence ID" value="SVE63855.1"/>
    <property type="molecule type" value="Genomic_DNA"/>
</dbReference>
<dbReference type="InterPro" id="IPR056394">
    <property type="entry name" value="AprA-like_N"/>
</dbReference>
<evidence type="ECO:0000313" key="2">
    <source>
        <dbReference type="EMBL" id="SVE63855.1"/>
    </source>
</evidence>
<dbReference type="Pfam" id="PF23526">
    <property type="entry name" value="AprA_N"/>
    <property type="match status" value="1"/>
</dbReference>
<accession>A0A383F654</accession>
<proteinExistence type="predicted"/>
<feature type="non-terminal residue" evidence="2">
    <location>
        <position position="179"/>
    </location>
</feature>
<protein>
    <recommendedName>
        <fullName evidence="1">AprA-like N-terminal domain-containing protein</fullName>
    </recommendedName>
</protein>
<name>A0A383F654_9ZZZZ</name>
<dbReference type="InterPro" id="IPR036390">
    <property type="entry name" value="WH_DNA-bd_sf"/>
</dbReference>
<organism evidence="2">
    <name type="scientific">marine metagenome</name>
    <dbReference type="NCBI Taxonomy" id="408172"/>
    <lineage>
        <taxon>unclassified sequences</taxon>
        <taxon>metagenomes</taxon>
        <taxon>ecological metagenomes</taxon>
    </lineage>
</organism>
<dbReference type="AlphaFoldDB" id="A0A383F654"/>
<feature type="domain" description="AprA-like N-terminal" evidence="1">
    <location>
        <begin position="33"/>
        <end position="98"/>
    </location>
</feature>
<gene>
    <name evidence="2" type="ORF">METZ01_LOCUS516709</name>
</gene>